<dbReference type="EMBL" id="CP064939">
    <property type="protein sequence ID" value="QPH39439.1"/>
    <property type="molecule type" value="Genomic_DNA"/>
</dbReference>
<evidence type="ECO:0000313" key="5">
    <source>
        <dbReference type="Proteomes" id="UP000594759"/>
    </source>
</evidence>
<keyword evidence="5" id="KW-1185">Reference proteome</keyword>
<organism evidence="4 5">
    <name type="scientific">Pedobacter endophyticus</name>
    <dbReference type="NCBI Taxonomy" id="2789740"/>
    <lineage>
        <taxon>Bacteria</taxon>
        <taxon>Pseudomonadati</taxon>
        <taxon>Bacteroidota</taxon>
        <taxon>Sphingobacteriia</taxon>
        <taxon>Sphingobacteriales</taxon>
        <taxon>Sphingobacteriaceae</taxon>
        <taxon>Pedobacter</taxon>
    </lineage>
</organism>
<dbReference type="RefSeq" id="WP_196098906.1">
    <property type="nucleotide sequence ID" value="NZ_CP064939.1"/>
</dbReference>
<feature type="signal peptide" evidence="2">
    <location>
        <begin position="1"/>
        <end position="22"/>
    </location>
</feature>
<keyword evidence="1" id="KW-0677">Repeat</keyword>
<proteinExistence type="predicted"/>
<dbReference type="PANTHER" id="PTHR13817">
    <property type="entry name" value="TITIN"/>
    <property type="match status" value="1"/>
</dbReference>
<dbReference type="Proteomes" id="UP000594759">
    <property type="component" value="Chromosome"/>
</dbReference>
<dbReference type="PROSITE" id="PS50853">
    <property type="entry name" value="FN3"/>
    <property type="match status" value="1"/>
</dbReference>
<feature type="domain" description="Fibronectin type-III" evidence="3">
    <location>
        <begin position="513"/>
        <end position="606"/>
    </location>
</feature>
<dbReference type="KEGG" id="pex:IZT61_20745"/>
<accession>A0A7S9KZF6</accession>
<dbReference type="InterPro" id="IPR050964">
    <property type="entry name" value="Striated_Muscle_Regulatory"/>
</dbReference>
<protein>
    <recommendedName>
        <fullName evidence="3">Fibronectin type-III domain-containing protein</fullName>
    </recommendedName>
</protein>
<dbReference type="InterPro" id="IPR013783">
    <property type="entry name" value="Ig-like_fold"/>
</dbReference>
<feature type="chain" id="PRO_5032796970" description="Fibronectin type-III domain-containing protein" evidence="2">
    <location>
        <begin position="23"/>
        <end position="699"/>
    </location>
</feature>
<sequence length="699" mass="78255">MNMTKLTFTLCLICFFAVPALAQQKPTQEKKPKSEILVMARASKKDNLINVRWGVGDAQAWKLSNKYGFNIERFTVLSDKQMLARPERKLIATALKPKPLAEWEKLAKADNYAAVIAQAIYGEKFDVSGTASNGVANIMAQSQDLEQRFGFSLYAADMSFAGAKMAGWGYTDTDIKKNEKYFYRIKSAIPSNLLKLDSAGAYIGMEDYEPLPKIDEVAASFGDKSVILSWDYARLKSYYNAYYIERSTDGGATFTKVSELPITNLNEKDGAGSKRMYYIDSLNNNMTKYQYRIAGINPFGELSPYTDVVEGKGKSLLAYVPNIRKNIIDEKGVLHLEWEFDAAGNEQISSFALNKAITSAGPYLEVMNNISPEKRSLSYDKLDGSNYFTLTAIAKEGEGRTSFPVLVQPIDSVPPAVPTGLIAKIDTNGKVSLSWDANKESDLLGYKIFRALSKGEEAVPLIDSVWYVNSYKDVLSLKMTNKKAWYGISALDKRFNQSKISELVELKKPSVIPPTPAVITKYKAADGKVLLNWINSSDDDVTSHSILRRAHPDSAWVVVKTFTDTTNTYTDENLKPEQDYEYAIEVVNLGKLKTRSEILRIQTSAAATDKLTLTRLYAYPHIDERRIEIVWDDNLPDVKNYQVYRTQVGGTLSLWKVLDAKEKGLFDAEPKINTSYEYGVMAVLQSGAYSEMKTVTVKY</sequence>
<evidence type="ECO:0000256" key="1">
    <source>
        <dbReference type="ARBA" id="ARBA00022737"/>
    </source>
</evidence>
<dbReference type="InterPro" id="IPR003961">
    <property type="entry name" value="FN3_dom"/>
</dbReference>
<dbReference type="PANTHER" id="PTHR13817:SF166">
    <property type="entry name" value="NEURONAL IGCAM-RELATED"/>
    <property type="match status" value="1"/>
</dbReference>
<dbReference type="Gene3D" id="2.60.40.10">
    <property type="entry name" value="Immunoglobulins"/>
    <property type="match status" value="4"/>
</dbReference>
<dbReference type="SMART" id="SM00060">
    <property type="entry name" value="FN3"/>
    <property type="match status" value="2"/>
</dbReference>
<name>A0A7S9KZF6_9SPHI</name>
<evidence type="ECO:0000259" key="3">
    <source>
        <dbReference type="PROSITE" id="PS50853"/>
    </source>
</evidence>
<dbReference type="InterPro" id="IPR036116">
    <property type="entry name" value="FN3_sf"/>
</dbReference>
<dbReference type="AlphaFoldDB" id="A0A7S9KZF6"/>
<dbReference type="SUPFAM" id="SSF49265">
    <property type="entry name" value="Fibronectin type III"/>
    <property type="match status" value="1"/>
</dbReference>
<evidence type="ECO:0000256" key="2">
    <source>
        <dbReference type="SAM" id="SignalP"/>
    </source>
</evidence>
<evidence type="ECO:0000313" key="4">
    <source>
        <dbReference type="EMBL" id="QPH39439.1"/>
    </source>
</evidence>
<keyword evidence="2" id="KW-0732">Signal</keyword>
<reference evidence="4 5" key="1">
    <citation type="submission" date="2020-11" db="EMBL/GenBank/DDBJ databases">
        <title>Pedobacter endophytica, an endophytic bacteria isolated form Carex pumila.</title>
        <authorList>
            <person name="Peng Y."/>
            <person name="Jiang L."/>
            <person name="Lee J."/>
        </authorList>
    </citation>
    <scope>NUCLEOTIDE SEQUENCE [LARGE SCALE GENOMIC DNA]</scope>
    <source>
        <strain evidence="4 5">JBR3-12</strain>
    </source>
</reference>
<gene>
    <name evidence="4" type="ORF">IZT61_20745</name>
</gene>